<dbReference type="Proteomes" id="UP000321832">
    <property type="component" value="Unassembled WGS sequence"/>
</dbReference>
<feature type="region of interest" description="Disordered" evidence="1">
    <location>
        <begin position="1"/>
        <end position="53"/>
    </location>
</feature>
<dbReference type="SUPFAM" id="SSF55785">
    <property type="entry name" value="PYP-like sensor domain (PAS domain)"/>
    <property type="match status" value="1"/>
</dbReference>
<feature type="compositionally biased region" description="Basic residues" evidence="1">
    <location>
        <begin position="227"/>
        <end position="249"/>
    </location>
</feature>
<protein>
    <recommendedName>
        <fullName evidence="2">PAS fold-4 domain-containing protein</fullName>
    </recommendedName>
</protein>
<sequence length="295" mass="31241">MAWSISSTSANAGNAEISQGAVPGPGIECASDDSSTNPSASRRSSVNERSGSTDDLGALAPWAQELAQTFVSLSSDIALVLDESGVIRSVAQSGAQPMAPAAAEWVGRPWADTVATPMRRKVEALLNDVTSTGLARRREISHSGAGGADIPVAYTAIRLGRDGPVIAVGRDLRAIAAIQQRFLDAQQDLERGYWKARGRVAGAAALPSADRRCADGRCAEHGDRPRQPPHRAAPRRCRGIGRPRRRRAVRPPLPRRGARAVDQRAQQRPAVGTAGPADRRSGHLQRGGGDSLPRR</sequence>
<evidence type="ECO:0000259" key="2">
    <source>
        <dbReference type="Pfam" id="PF08448"/>
    </source>
</evidence>
<evidence type="ECO:0000256" key="1">
    <source>
        <dbReference type="SAM" id="MobiDB-lite"/>
    </source>
</evidence>
<keyword evidence="4" id="KW-1185">Reference proteome</keyword>
<feature type="compositionally biased region" description="Basic and acidic residues" evidence="1">
    <location>
        <begin position="217"/>
        <end position="226"/>
    </location>
</feature>
<gene>
    <name evidence="3" type="ORF">FSC37_12435</name>
</gene>
<feature type="compositionally biased region" description="Low complexity" evidence="1">
    <location>
        <begin position="34"/>
        <end position="44"/>
    </location>
</feature>
<dbReference type="Gene3D" id="1.20.5.430">
    <property type="match status" value="1"/>
</dbReference>
<comment type="caution">
    <text evidence="3">The sequence shown here is derived from an EMBL/GenBank/DDBJ whole genome shotgun (WGS) entry which is preliminary data.</text>
</comment>
<evidence type="ECO:0000313" key="4">
    <source>
        <dbReference type="Proteomes" id="UP000321832"/>
    </source>
</evidence>
<dbReference type="InterPro" id="IPR013656">
    <property type="entry name" value="PAS_4"/>
</dbReference>
<evidence type="ECO:0000313" key="3">
    <source>
        <dbReference type="EMBL" id="TXC66370.1"/>
    </source>
</evidence>
<proteinExistence type="predicted"/>
<feature type="region of interest" description="Disordered" evidence="1">
    <location>
        <begin position="217"/>
        <end position="295"/>
    </location>
</feature>
<feature type="domain" description="PAS fold-4" evidence="2">
    <location>
        <begin position="74"/>
        <end position="168"/>
    </location>
</feature>
<dbReference type="InterPro" id="IPR035965">
    <property type="entry name" value="PAS-like_dom_sf"/>
</dbReference>
<feature type="compositionally biased region" description="Gly residues" evidence="1">
    <location>
        <begin position="285"/>
        <end position="295"/>
    </location>
</feature>
<accession>A0A5C6U1D8</accession>
<feature type="compositionally biased region" description="Polar residues" evidence="1">
    <location>
        <begin position="1"/>
        <end position="12"/>
    </location>
</feature>
<dbReference type="Pfam" id="PF08448">
    <property type="entry name" value="PAS_4"/>
    <property type="match status" value="1"/>
</dbReference>
<dbReference type="Gene3D" id="3.30.450.20">
    <property type="entry name" value="PAS domain"/>
    <property type="match status" value="1"/>
</dbReference>
<dbReference type="EMBL" id="VOPW01000001">
    <property type="protein sequence ID" value="TXC66370.1"/>
    <property type="molecule type" value="Genomic_DNA"/>
</dbReference>
<name>A0A5C6U1D8_9BURK</name>
<dbReference type="AlphaFoldDB" id="A0A5C6U1D8"/>
<reference evidence="3 4" key="1">
    <citation type="submission" date="2019-08" db="EMBL/GenBank/DDBJ databases">
        <authorList>
            <person name="Khan S.A."/>
            <person name="Jeon C.O."/>
            <person name="Jeong S.E."/>
        </authorList>
    </citation>
    <scope>NUCLEOTIDE SEQUENCE [LARGE SCALE GENOMIC DNA]</scope>
    <source>
        <strain evidence="4">IMCC1728</strain>
    </source>
</reference>
<organism evidence="3 4">
    <name type="scientific">Piscinibacter aquaticus</name>
    <dbReference type="NCBI Taxonomy" id="392597"/>
    <lineage>
        <taxon>Bacteria</taxon>
        <taxon>Pseudomonadati</taxon>
        <taxon>Pseudomonadota</taxon>
        <taxon>Betaproteobacteria</taxon>
        <taxon>Burkholderiales</taxon>
        <taxon>Sphaerotilaceae</taxon>
        <taxon>Piscinibacter</taxon>
    </lineage>
</organism>